<dbReference type="Pfam" id="PF00106">
    <property type="entry name" value="adh_short"/>
    <property type="match status" value="1"/>
</dbReference>
<dbReference type="EMBL" id="CAJZAH010000001">
    <property type="protein sequence ID" value="CAG9168392.1"/>
    <property type="molecule type" value="Genomic_DNA"/>
</dbReference>
<name>A0ABN7Y4W1_9BURK</name>
<dbReference type="SUPFAM" id="SSF51735">
    <property type="entry name" value="NAD(P)-binding Rossmann-fold domains"/>
    <property type="match status" value="1"/>
</dbReference>
<dbReference type="InterPro" id="IPR036291">
    <property type="entry name" value="NAD(P)-bd_dom_sf"/>
</dbReference>
<dbReference type="PIRSF" id="PIRSF000126">
    <property type="entry name" value="11-beta-HSD1"/>
    <property type="match status" value="1"/>
</dbReference>
<comment type="similarity">
    <text evidence="1 3">Belongs to the short-chain dehydrogenases/reductases (SDR) family.</text>
</comment>
<evidence type="ECO:0000313" key="5">
    <source>
        <dbReference type="Proteomes" id="UP000721236"/>
    </source>
</evidence>
<organism evidence="4 5">
    <name type="scientific">Cupriavidus respiraculi</name>
    <dbReference type="NCBI Taxonomy" id="195930"/>
    <lineage>
        <taxon>Bacteria</taxon>
        <taxon>Pseudomonadati</taxon>
        <taxon>Pseudomonadota</taxon>
        <taxon>Betaproteobacteria</taxon>
        <taxon>Burkholderiales</taxon>
        <taxon>Burkholderiaceae</taxon>
        <taxon>Cupriavidus</taxon>
    </lineage>
</organism>
<keyword evidence="2" id="KW-0560">Oxidoreductase</keyword>
<evidence type="ECO:0000256" key="1">
    <source>
        <dbReference type="ARBA" id="ARBA00006484"/>
    </source>
</evidence>
<dbReference type="RefSeq" id="WP_224040124.1">
    <property type="nucleotide sequence ID" value="NZ_CAJZAH010000001.1"/>
</dbReference>
<evidence type="ECO:0000256" key="2">
    <source>
        <dbReference type="ARBA" id="ARBA00023002"/>
    </source>
</evidence>
<dbReference type="PANTHER" id="PTHR43086:SF3">
    <property type="entry name" value="NADP-DEPENDENT 3-HYDROXY ACID DEHYDROGENASE YDFG"/>
    <property type="match status" value="1"/>
</dbReference>
<comment type="caution">
    <text evidence="4">The sequence shown here is derived from an EMBL/GenBank/DDBJ whole genome shotgun (WGS) entry which is preliminary data.</text>
</comment>
<evidence type="ECO:0008006" key="6">
    <source>
        <dbReference type="Google" id="ProtNLM"/>
    </source>
</evidence>
<keyword evidence="5" id="KW-1185">Reference proteome</keyword>
<dbReference type="Gene3D" id="3.40.50.720">
    <property type="entry name" value="NAD(P)-binding Rossmann-like Domain"/>
    <property type="match status" value="1"/>
</dbReference>
<evidence type="ECO:0000313" key="4">
    <source>
        <dbReference type="EMBL" id="CAG9168392.1"/>
    </source>
</evidence>
<dbReference type="InterPro" id="IPR002347">
    <property type="entry name" value="SDR_fam"/>
</dbReference>
<dbReference type="CDD" id="cd05233">
    <property type="entry name" value="SDR_c"/>
    <property type="match status" value="1"/>
</dbReference>
<accession>A0ABN7Y4W1</accession>
<reference evidence="4 5" key="1">
    <citation type="submission" date="2021-08" db="EMBL/GenBank/DDBJ databases">
        <authorList>
            <person name="Peeters C."/>
        </authorList>
    </citation>
    <scope>NUCLEOTIDE SEQUENCE [LARGE SCALE GENOMIC DNA]</scope>
    <source>
        <strain evidence="4 5">LMG 21510</strain>
    </source>
</reference>
<dbReference type="PRINTS" id="PR00081">
    <property type="entry name" value="GDHRDH"/>
</dbReference>
<dbReference type="PANTHER" id="PTHR43086">
    <property type="entry name" value="VERY-LONG-CHAIN 3-OXOOACYL-COA REDUCTASE"/>
    <property type="match status" value="1"/>
</dbReference>
<evidence type="ECO:0000256" key="3">
    <source>
        <dbReference type="RuleBase" id="RU000363"/>
    </source>
</evidence>
<dbReference type="PRINTS" id="PR00080">
    <property type="entry name" value="SDRFAMILY"/>
</dbReference>
<dbReference type="Proteomes" id="UP000721236">
    <property type="component" value="Unassembled WGS sequence"/>
</dbReference>
<gene>
    <name evidence="4" type="ORF">LMG21510_01057</name>
</gene>
<proteinExistence type="inferred from homology"/>
<protein>
    <recommendedName>
        <fullName evidence="6">SDR family oxidoreductase</fullName>
    </recommendedName>
</protein>
<sequence>MSSPLGSALVTGSSSGIGAVYADRLAARGYDLILVARNEQRLRERADKLASTHGVQVDVLAADLTDAADLRRVEARLAEDDRITMLVNNAGFGGAGTLAQSPVDDMERMIDVNVTAVMRLSYAVAPAFVARKAGTIINIASIVAVAPEILNGVYGGSKAFVLAFSRSLKKELSDSGVTVQVVLPGATGTEFWDIAGLPSSNLPESWVMTPETLVDAALSDLDAGLFASIPSLQDDRQWQAWETAREAMSNHLSSRTAGPRYAARAGNKN</sequence>